<gene>
    <name evidence="2" type="ORF">D0Z07_6183</name>
</gene>
<evidence type="ECO:0000313" key="2">
    <source>
        <dbReference type="EMBL" id="KAG0646715.1"/>
    </source>
</evidence>
<dbReference type="Proteomes" id="UP000785200">
    <property type="component" value="Unassembled WGS sequence"/>
</dbReference>
<dbReference type="Pfam" id="PF11905">
    <property type="entry name" value="DUF3425"/>
    <property type="match status" value="1"/>
</dbReference>
<accession>A0A9P6VF17</accession>
<evidence type="ECO:0000313" key="3">
    <source>
        <dbReference type="Proteomes" id="UP000785200"/>
    </source>
</evidence>
<protein>
    <submittedName>
        <fullName evidence="2">Uncharacterized protein</fullName>
    </submittedName>
</protein>
<dbReference type="AlphaFoldDB" id="A0A9P6VF17"/>
<reference evidence="2" key="1">
    <citation type="submission" date="2019-07" db="EMBL/GenBank/DDBJ databases">
        <title>Hyphodiscus hymeniophilus genome sequencing and assembly.</title>
        <authorList>
            <person name="Kramer G."/>
            <person name="Nodwell J."/>
        </authorList>
    </citation>
    <scope>NUCLEOTIDE SEQUENCE</scope>
    <source>
        <strain evidence="2">ATCC 34498</strain>
    </source>
</reference>
<comment type="caution">
    <text evidence="2">The sequence shown here is derived from an EMBL/GenBank/DDBJ whole genome shotgun (WGS) entry which is preliminary data.</text>
</comment>
<dbReference type="PANTHER" id="PTHR37012:SF2">
    <property type="entry name" value="BZIP DOMAIN-CONTAINING PROTEIN-RELATED"/>
    <property type="match status" value="1"/>
</dbReference>
<proteinExistence type="predicted"/>
<sequence>MNPVPNIDSAPLNRPPRVNNTSPSFQGGPAWQLPLRLLPPTCPVDSLLIGIVQRQRALLAVGAPKAEILGPYHPSMIIIAYPDQNEDGHALSTLIANLFLRTPIPGTPEKAACLYVTYHLTQWQIDPSPETYANLPEWHRARPSQVMTPHPTWVTQMVFGKLRDRVIANQERYATEEFHALYLVSLNINWPRGPMDIFVIDGNDMSLLDTARR</sequence>
<keyword evidence="3" id="KW-1185">Reference proteome</keyword>
<dbReference type="PANTHER" id="PTHR37012">
    <property type="entry name" value="B-ZIP TRANSCRIPTION FACTOR (EUROFUNG)-RELATED"/>
    <property type="match status" value="1"/>
</dbReference>
<dbReference type="OrthoDB" id="2985014at2759"/>
<name>A0A9P6VF17_9HELO</name>
<dbReference type="InterPro" id="IPR021833">
    <property type="entry name" value="DUF3425"/>
</dbReference>
<evidence type="ECO:0000256" key="1">
    <source>
        <dbReference type="SAM" id="MobiDB-lite"/>
    </source>
</evidence>
<organism evidence="2 3">
    <name type="scientific">Hyphodiscus hymeniophilus</name>
    <dbReference type="NCBI Taxonomy" id="353542"/>
    <lineage>
        <taxon>Eukaryota</taxon>
        <taxon>Fungi</taxon>
        <taxon>Dikarya</taxon>
        <taxon>Ascomycota</taxon>
        <taxon>Pezizomycotina</taxon>
        <taxon>Leotiomycetes</taxon>
        <taxon>Helotiales</taxon>
        <taxon>Hyphodiscaceae</taxon>
        <taxon>Hyphodiscus</taxon>
    </lineage>
</organism>
<feature type="region of interest" description="Disordered" evidence="1">
    <location>
        <begin position="1"/>
        <end position="25"/>
    </location>
</feature>
<dbReference type="EMBL" id="VNKQ01000014">
    <property type="protein sequence ID" value="KAG0646715.1"/>
    <property type="molecule type" value="Genomic_DNA"/>
</dbReference>